<dbReference type="Gene3D" id="3.60.15.10">
    <property type="entry name" value="Ribonuclease Z/Hydroxyacylglutathione hydrolase-like"/>
    <property type="match status" value="1"/>
</dbReference>
<protein>
    <submittedName>
        <fullName evidence="6">MBL fold metallo-hydrolase</fullName>
    </submittedName>
</protein>
<evidence type="ECO:0000256" key="4">
    <source>
        <dbReference type="ARBA" id="ARBA00022833"/>
    </source>
</evidence>
<dbReference type="CDD" id="cd06262">
    <property type="entry name" value="metallo-hydrolase-like_MBL-fold"/>
    <property type="match status" value="1"/>
</dbReference>
<keyword evidence="2" id="KW-0479">Metal-binding</keyword>
<keyword evidence="3 6" id="KW-0378">Hydrolase</keyword>
<dbReference type="Proteomes" id="UP000526307">
    <property type="component" value="Unassembled WGS sequence"/>
</dbReference>
<dbReference type="InterPro" id="IPR001279">
    <property type="entry name" value="Metallo-B-lactamas"/>
</dbReference>
<dbReference type="SMART" id="SM00849">
    <property type="entry name" value="Lactamase_B"/>
    <property type="match status" value="1"/>
</dbReference>
<dbReference type="Pfam" id="PF00753">
    <property type="entry name" value="Lactamase_B"/>
    <property type="match status" value="1"/>
</dbReference>
<keyword evidence="7" id="KW-1185">Reference proteome</keyword>
<dbReference type="RefSeq" id="WP_009644749.1">
    <property type="nucleotide sequence ID" value="NZ_CAJPUB010000007.1"/>
</dbReference>
<accession>A0A7Y8VST1</accession>
<dbReference type="AlphaFoldDB" id="A0A7Y8VST1"/>
<sequence>MSIIFTKIEAAPIGENTYVIKDESTGKCAVIDPGCMTASINRFIYDGSGLEYILLTHAHWDHIAALNEYVSKYPDARVVASFDEREMLIDSSINHSARYTESAISREADIYVSDNEELSLGNSKLRFIATPGHTKGGMCILVDDKLFSGDTLFLRSVGRTDLYGGSWQDLKASIQDKLFKLDGSTKVYPGHGPSTTIELEMRENPFV</sequence>
<dbReference type="GO" id="GO:0016787">
    <property type="term" value="F:hydrolase activity"/>
    <property type="evidence" value="ECO:0007669"/>
    <property type="project" value="UniProtKB-KW"/>
</dbReference>
<dbReference type="InterPro" id="IPR051453">
    <property type="entry name" value="MBL_Glyoxalase_II"/>
</dbReference>
<evidence type="ECO:0000313" key="7">
    <source>
        <dbReference type="Proteomes" id="UP000526307"/>
    </source>
</evidence>
<evidence type="ECO:0000259" key="5">
    <source>
        <dbReference type="SMART" id="SM00849"/>
    </source>
</evidence>
<dbReference type="SUPFAM" id="SSF56281">
    <property type="entry name" value="Metallo-hydrolase/oxidoreductase"/>
    <property type="match status" value="1"/>
</dbReference>
<dbReference type="InterPro" id="IPR036866">
    <property type="entry name" value="RibonucZ/Hydroxyglut_hydro"/>
</dbReference>
<dbReference type="PANTHER" id="PTHR46233">
    <property type="entry name" value="HYDROXYACYLGLUTATHIONE HYDROLASE GLOC"/>
    <property type="match status" value="1"/>
</dbReference>
<evidence type="ECO:0000256" key="2">
    <source>
        <dbReference type="ARBA" id="ARBA00022723"/>
    </source>
</evidence>
<dbReference type="GO" id="GO:0046872">
    <property type="term" value="F:metal ion binding"/>
    <property type="evidence" value="ECO:0007669"/>
    <property type="project" value="UniProtKB-KW"/>
</dbReference>
<reference evidence="6 7" key="1">
    <citation type="submission" date="2020-06" db="EMBL/GenBank/DDBJ databases">
        <title>Mogibacterium timidum strain W9173 genomic sequence.</title>
        <authorList>
            <person name="Wade W.G."/>
            <person name="Johnston C.D."/>
            <person name="Chen T."/>
            <person name="Dewhirst F.E."/>
        </authorList>
    </citation>
    <scope>NUCLEOTIDE SEQUENCE [LARGE SCALE GENOMIC DNA]</scope>
    <source>
        <strain evidence="6 7">W9173</strain>
    </source>
</reference>
<proteinExistence type="predicted"/>
<name>A0A7Y8VST1_9FIRM</name>
<comment type="caution">
    <text evidence="6">The sequence shown here is derived from an EMBL/GenBank/DDBJ whole genome shotgun (WGS) entry which is preliminary data.</text>
</comment>
<comment type="cofactor">
    <cofactor evidence="1">
        <name>Zn(2+)</name>
        <dbReference type="ChEBI" id="CHEBI:29105"/>
    </cofactor>
</comment>
<evidence type="ECO:0000313" key="6">
    <source>
        <dbReference type="EMBL" id="NWO23934.1"/>
    </source>
</evidence>
<keyword evidence="4" id="KW-0862">Zinc</keyword>
<dbReference type="EMBL" id="JABXYR010000002">
    <property type="protein sequence ID" value="NWO23934.1"/>
    <property type="molecule type" value="Genomic_DNA"/>
</dbReference>
<feature type="domain" description="Metallo-beta-lactamase" evidence="5">
    <location>
        <begin position="14"/>
        <end position="191"/>
    </location>
</feature>
<gene>
    <name evidence="6" type="ORF">HW270_07715</name>
</gene>
<evidence type="ECO:0000256" key="3">
    <source>
        <dbReference type="ARBA" id="ARBA00022801"/>
    </source>
</evidence>
<dbReference type="PANTHER" id="PTHR46233:SF3">
    <property type="entry name" value="HYDROXYACYLGLUTATHIONE HYDROLASE GLOC"/>
    <property type="match status" value="1"/>
</dbReference>
<organism evidence="6 7">
    <name type="scientific">Mogibacterium timidum</name>
    <dbReference type="NCBI Taxonomy" id="35519"/>
    <lineage>
        <taxon>Bacteria</taxon>
        <taxon>Bacillati</taxon>
        <taxon>Bacillota</taxon>
        <taxon>Clostridia</taxon>
        <taxon>Peptostreptococcales</taxon>
        <taxon>Anaerovoracaceae</taxon>
        <taxon>Mogibacterium</taxon>
    </lineage>
</organism>
<evidence type="ECO:0000256" key="1">
    <source>
        <dbReference type="ARBA" id="ARBA00001947"/>
    </source>
</evidence>